<proteinExistence type="inferred from homology"/>
<keyword evidence="9" id="KW-0408">Iron</keyword>
<keyword evidence="5" id="KW-0812">Transmembrane</keyword>
<keyword evidence="8" id="KW-0560">Oxidoreductase</keyword>
<evidence type="ECO:0000256" key="4">
    <source>
        <dbReference type="ARBA" id="ARBA00022617"/>
    </source>
</evidence>
<comment type="cofactor">
    <cofactor evidence="1">
        <name>heme</name>
        <dbReference type="ChEBI" id="CHEBI:30413"/>
    </cofactor>
</comment>
<evidence type="ECO:0000313" key="13">
    <source>
        <dbReference type="Proteomes" id="UP001227230"/>
    </source>
</evidence>
<keyword evidence="6" id="KW-0479">Metal-binding</keyword>
<name>A0ABY9CCC6_VITVI</name>
<evidence type="ECO:0000256" key="6">
    <source>
        <dbReference type="ARBA" id="ARBA00022723"/>
    </source>
</evidence>
<comment type="similarity">
    <text evidence="3">Belongs to the cytochrome P450 family.</text>
</comment>
<evidence type="ECO:0000256" key="10">
    <source>
        <dbReference type="ARBA" id="ARBA00023033"/>
    </source>
</evidence>
<keyword evidence="7" id="KW-1133">Transmembrane helix</keyword>
<evidence type="ECO:0000256" key="5">
    <source>
        <dbReference type="ARBA" id="ARBA00022692"/>
    </source>
</evidence>
<dbReference type="EMBL" id="CP126655">
    <property type="protein sequence ID" value="WJZ92500.1"/>
    <property type="molecule type" value="Genomic_DNA"/>
</dbReference>
<sequence>MEFSSSSVLFPFLLFLFMLFRIACWFTSSSLTEGLGREIWASHAPTAWPSLHASPQIAKEVMKTHDLNFAQRPHLLVTRIVTYDSTDIAFAPYGDYWRQLRKICVIELLSAKRVRSFQLIRKEEVSNLIRFIDSCSRFPIDLREKISSFTFAVISKAALGKEFKEQDSLESVLEEGTKLASGLMEHRERMEKRTGELEAEEDFIDVLLKLQQDGDLELPLTDDNIKAVILDIFSGGGACNSIDSCGVGNVGNDEKPKRDVDETGIDELKFLKAVVSETLRLHPPFPLLLPRECREKCKINGYEVPVKTRMTINAWAIGRDPDYWTEAERFYPERFLDSSVDYKGADFGFIPFDAGRRMCPGILFAIPSIELPLAHLLFHFDWELPNGMRHEDLDMTEVHGLSAKRKHSLHLIPIPYNS</sequence>
<dbReference type="InterPro" id="IPR036396">
    <property type="entry name" value="Cyt_P450_sf"/>
</dbReference>
<accession>A0ABY9CCC6</accession>
<organism evidence="12 13">
    <name type="scientific">Vitis vinifera</name>
    <name type="common">Grape</name>
    <dbReference type="NCBI Taxonomy" id="29760"/>
    <lineage>
        <taxon>Eukaryota</taxon>
        <taxon>Viridiplantae</taxon>
        <taxon>Streptophyta</taxon>
        <taxon>Embryophyta</taxon>
        <taxon>Tracheophyta</taxon>
        <taxon>Spermatophyta</taxon>
        <taxon>Magnoliopsida</taxon>
        <taxon>eudicotyledons</taxon>
        <taxon>Gunneridae</taxon>
        <taxon>Pentapetalae</taxon>
        <taxon>rosids</taxon>
        <taxon>Vitales</taxon>
        <taxon>Vitaceae</taxon>
        <taxon>Viteae</taxon>
        <taxon>Vitis</taxon>
    </lineage>
</organism>
<evidence type="ECO:0000256" key="9">
    <source>
        <dbReference type="ARBA" id="ARBA00023004"/>
    </source>
</evidence>
<dbReference type="InterPro" id="IPR052306">
    <property type="entry name" value="CYP450_71D"/>
</dbReference>
<dbReference type="InterPro" id="IPR001128">
    <property type="entry name" value="Cyt_P450"/>
</dbReference>
<comment type="subcellular location">
    <subcellularLocation>
        <location evidence="2">Membrane</location>
        <topology evidence="2">Single-pass membrane protein</topology>
    </subcellularLocation>
</comment>
<dbReference type="PANTHER" id="PTHR47953:SF19">
    <property type="entry name" value="OS06G0641600 PROTEIN"/>
    <property type="match status" value="1"/>
</dbReference>
<dbReference type="PRINTS" id="PR00463">
    <property type="entry name" value="EP450I"/>
</dbReference>
<evidence type="ECO:0000256" key="8">
    <source>
        <dbReference type="ARBA" id="ARBA00023002"/>
    </source>
</evidence>
<dbReference type="PANTHER" id="PTHR47953">
    <property type="entry name" value="OS08G0105600 PROTEIN"/>
    <property type="match status" value="1"/>
</dbReference>
<dbReference type="Pfam" id="PF00067">
    <property type="entry name" value="p450"/>
    <property type="match status" value="2"/>
</dbReference>
<evidence type="ECO:0000256" key="1">
    <source>
        <dbReference type="ARBA" id="ARBA00001971"/>
    </source>
</evidence>
<dbReference type="Proteomes" id="UP001227230">
    <property type="component" value="Chromosome 8"/>
</dbReference>
<evidence type="ECO:0008006" key="14">
    <source>
        <dbReference type="Google" id="ProtNLM"/>
    </source>
</evidence>
<dbReference type="Gene3D" id="1.10.630.10">
    <property type="entry name" value="Cytochrome P450"/>
    <property type="match status" value="2"/>
</dbReference>
<evidence type="ECO:0000256" key="7">
    <source>
        <dbReference type="ARBA" id="ARBA00022989"/>
    </source>
</evidence>
<evidence type="ECO:0000256" key="3">
    <source>
        <dbReference type="ARBA" id="ARBA00010617"/>
    </source>
</evidence>
<keyword evidence="10" id="KW-0503">Monooxygenase</keyword>
<protein>
    <recommendedName>
        <fullName evidence="14">Cytochrome P450 71D10</fullName>
    </recommendedName>
</protein>
<keyword evidence="11" id="KW-0472">Membrane</keyword>
<evidence type="ECO:0000256" key="2">
    <source>
        <dbReference type="ARBA" id="ARBA00004167"/>
    </source>
</evidence>
<gene>
    <name evidence="12" type="ORF">VitviT2T_011490</name>
</gene>
<keyword evidence="13" id="KW-1185">Reference proteome</keyword>
<dbReference type="SUPFAM" id="SSF48264">
    <property type="entry name" value="Cytochrome P450"/>
    <property type="match status" value="1"/>
</dbReference>
<evidence type="ECO:0000256" key="11">
    <source>
        <dbReference type="ARBA" id="ARBA00023136"/>
    </source>
</evidence>
<evidence type="ECO:0000313" key="12">
    <source>
        <dbReference type="EMBL" id="WJZ92500.1"/>
    </source>
</evidence>
<dbReference type="InterPro" id="IPR002401">
    <property type="entry name" value="Cyt_P450_E_grp-I"/>
</dbReference>
<keyword evidence="4" id="KW-0349">Heme</keyword>
<reference evidence="12 13" key="1">
    <citation type="journal article" date="2023" name="Hortic Res">
        <title>The complete reference genome for grapevine (Vitis vinifera L.) genetics and breeding.</title>
        <authorList>
            <person name="Shi X."/>
            <person name="Cao S."/>
            <person name="Wang X."/>
            <person name="Huang S."/>
            <person name="Wang Y."/>
            <person name="Liu Z."/>
            <person name="Liu W."/>
            <person name="Leng X."/>
            <person name="Peng Y."/>
            <person name="Wang N."/>
            <person name="Wang Y."/>
            <person name="Ma Z."/>
            <person name="Xu X."/>
            <person name="Zhang F."/>
            <person name="Xue H."/>
            <person name="Zhong H."/>
            <person name="Wang Y."/>
            <person name="Zhang K."/>
            <person name="Velt A."/>
            <person name="Avia K."/>
            <person name="Holtgrawe D."/>
            <person name="Grimplet J."/>
            <person name="Matus J.T."/>
            <person name="Ware D."/>
            <person name="Wu X."/>
            <person name="Wang H."/>
            <person name="Liu C."/>
            <person name="Fang Y."/>
            <person name="Rustenholz C."/>
            <person name="Cheng Z."/>
            <person name="Xiao H."/>
            <person name="Zhou Y."/>
        </authorList>
    </citation>
    <scope>NUCLEOTIDE SEQUENCE [LARGE SCALE GENOMIC DNA]</scope>
    <source>
        <strain evidence="13">cv. Pinot noir / PN40024</strain>
        <tissue evidence="12">Leaf</tissue>
    </source>
</reference>